<evidence type="ECO:0000313" key="3">
    <source>
        <dbReference type="Proteomes" id="UP000774617"/>
    </source>
</evidence>
<protein>
    <recommendedName>
        <fullName evidence="4">Secreted protein</fullName>
    </recommendedName>
</protein>
<name>A0ABQ8FU41_9PEZI</name>
<comment type="caution">
    <text evidence="2">The sequence shown here is derived from an EMBL/GenBank/DDBJ whole genome shotgun (WGS) entry which is preliminary data.</text>
</comment>
<dbReference type="EMBL" id="JAGTJR010000075">
    <property type="protein sequence ID" value="KAH7016600.1"/>
    <property type="molecule type" value="Genomic_DNA"/>
</dbReference>
<dbReference type="Proteomes" id="UP000774617">
    <property type="component" value="Unassembled WGS sequence"/>
</dbReference>
<feature type="signal peptide" evidence="1">
    <location>
        <begin position="1"/>
        <end position="26"/>
    </location>
</feature>
<keyword evidence="1" id="KW-0732">Signal</keyword>
<organism evidence="2 3">
    <name type="scientific">Macrophomina phaseolina</name>
    <dbReference type="NCBI Taxonomy" id="35725"/>
    <lineage>
        <taxon>Eukaryota</taxon>
        <taxon>Fungi</taxon>
        <taxon>Dikarya</taxon>
        <taxon>Ascomycota</taxon>
        <taxon>Pezizomycotina</taxon>
        <taxon>Dothideomycetes</taxon>
        <taxon>Dothideomycetes incertae sedis</taxon>
        <taxon>Botryosphaeriales</taxon>
        <taxon>Botryosphaeriaceae</taxon>
        <taxon>Macrophomina</taxon>
    </lineage>
</organism>
<evidence type="ECO:0000313" key="2">
    <source>
        <dbReference type="EMBL" id="KAH7016600.1"/>
    </source>
</evidence>
<reference evidence="2 3" key="1">
    <citation type="journal article" date="2021" name="Nat. Commun.">
        <title>Genetic determinants of endophytism in the Arabidopsis root mycobiome.</title>
        <authorList>
            <person name="Mesny F."/>
            <person name="Miyauchi S."/>
            <person name="Thiergart T."/>
            <person name="Pickel B."/>
            <person name="Atanasova L."/>
            <person name="Karlsson M."/>
            <person name="Huettel B."/>
            <person name="Barry K.W."/>
            <person name="Haridas S."/>
            <person name="Chen C."/>
            <person name="Bauer D."/>
            <person name="Andreopoulos W."/>
            <person name="Pangilinan J."/>
            <person name="LaButti K."/>
            <person name="Riley R."/>
            <person name="Lipzen A."/>
            <person name="Clum A."/>
            <person name="Drula E."/>
            <person name="Henrissat B."/>
            <person name="Kohler A."/>
            <person name="Grigoriev I.V."/>
            <person name="Martin F.M."/>
            <person name="Hacquard S."/>
        </authorList>
    </citation>
    <scope>NUCLEOTIDE SEQUENCE [LARGE SCALE GENOMIC DNA]</scope>
    <source>
        <strain evidence="2 3">MPI-SDFR-AT-0080</strain>
    </source>
</reference>
<sequence length="77" mass="8670">MCWLAGGTWLPIFSRFLGHTFNFAAGQPGPCFPAACAFPDPVAFRRVRLWRYRLKQYRAATFTAILLFSRSSPALAT</sequence>
<accession>A0ABQ8FU41</accession>
<keyword evidence="3" id="KW-1185">Reference proteome</keyword>
<feature type="chain" id="PRO_5045868143" description="Secreted protein" evidence="1">
    <location>
        <begin position="27"/>
        <end position="77"/>
    </location>
</feature>
<evidence type="ECO:0000256" key="1">
    <source>
        <dbReference type="SAM" id="SignalP"/>
    </source>
</evidence>
<proteinExistence type="predicted"/>
<gene>
    <name evidence="2" type="ORF">B0J12DRAFT_418148</name>
</gene>
<evidence type="ECO:0008006" key="4">
    <source>
        <dbReference type="Google" id="ProtNLM"/>
    </source>
</evidence>